<reference evidence="2" key="1">
    <citation type="submission" date="2020-03" db="EMBL/GenBank/DDBJ databases">
        <authorList>
            <person name="Weist P."/>
        </authorList>
    </citation>
    <scope>NUCLEOTIDE SEQUENCE</scope>
</reference>
<accession>A0A9N7UXS9</accession>
<dbReference type="EMBL" id="CADEAL010002223">
    <property type="protein sequence ID" value="CAB1438975.1"/>
    <property type="molecule type" value="Genomic_DNA"/>
</dbReference>
<comment type="caution">
    <text evidence="2">The sequence shown here is derived from an EMBL/GenBank/DDBJ whole genome shotgun (WGS) entry which is preliminary data.</text>
</comment>
<feature type="compositionally biased region" description="Acidic residues" evidence="1">
    <location>
        <begin position="9"/>
        <end position="24"/>
    </location>
</feature>
<evidence type="ECO:0000313" key="2">
    <source>
        <dbReference type="EMBL" id="CAB1438975.1"/>
    </source>
</evidence>
<organism evidence="2 3">
    <name type="scientific">Pleuronectes platessa</name>
    <name type="common">European plaice</name>
    <dbReference type="NCBI Taxonomy" id="8262"/>
    <lineage>
        <taxon>Eukaryota</taxon>
        <taxon>Metazoa</taxon>
        <taxon>Chordata</taxon>
        <taxon>Craniata</taxon>
        <taxon>Vertebrata</taxon>
        <taxon>Euteleostomi</taxon>
        <taxon>Actinopterygii</taxon>
        <taxon>Neopterygii</taxon>
        <taxon>Teleostei</taxon>
        <taxon>Neoteleostei</taxon>
        <taxon>Acanthomorphata</taxon>
        <taxon>Carangaria</taxon>
        <taxon>Pleuronectiformes</taxon>
        <taxon>Pleuronectoidei</taxon>
        <taxon>Pleuronectidae</taxon>
        <taxon>Pleuronectes</taxon>
    </lineage>
</organism>
<feature type="region of interest" description="Disordered" evidence="1">
    <location>
        <begin position="105"/>
        <end position="200"/>
    </location>
</feature>
<name>A0A9N7UXS9_PLEPL</name>
<keyword evidence="3" id="KW-1185">Reference proteome</keyword>
<dbReference type="Proteomes" id="UP001153269">
    <property type="component" value="Unassembled WGS sequence"/>
</dbReference>
<feature type="compositionally biased region" description="Low complexity" evidence="1">
    <location>
        <begin position="124"/>
        <end position="142"/>
    </location>
</feature>
<sequence length="266" mass="30084">MFNQVHREEEEEEEKEEEEEEEGGEGQIKEYHQHHHHHHQQLYPTRCCRQLLPYLHMDPLLHPEGGRPFKGLAPGREQTYSAHRLSVRLSEVTCRWMFSGKARMKVKSSTEPRCPVLSSMKATPAPEAPAAPENEPPGGAENHLPPPCFPRVPDSGRRGGLPPSPSLTRLNLLIKINPTQGEARRRRQSRPPSLAATGRGSAPVHVLLCFAPRWLQPSAQPETRQRAASQSSEASRVAFPVSSDRLRPEEQKEQKELRDDRGSRLK</sequence>
<feature type="region of interest" description="Disordered" evidence="1">
    <location>
        <begin position="218"/>
        <end position="266"/>
    </location>
</feature>
<feature type="compositionally biased region" description="Basic and acidic residues" evidence="1">
    <location>
        <begin position="244"/>
        <end position="266"/>
    </location>
</feature>
<evidence type="ECO:0000313" key="3">
    <source>
        <dbReference type="Proteomes" id="UP001153269"/>
    </source>
</evidence>
<evidence type="ECO:0000256" key="1">
    <source>
        <dbReference type="SAM" id="MobiDB-lite"/>
    </source>
</evidence>
<feature type="compositionally biased region" description="Low complexity" evidence="1">
    <location>
        <begin position="226"/>
        <end position="238"/>
    </location>
</feature>
<feature type="region of interest" description="Disordered" evidence="1">
    <location>
        <begin position="1"/>
        <end position="26"/>
    </location>
</feature>
<proteinExistence type="predicted"/>
<gene>
    <name evidence="2" type="ORF">PLEPLA_LOCUS26830</name>
</gene>
<protein>
    <submittedName>
        <fullName evidence="2">Uncharacterized protein</fullName>
    </submittedName>
</protein>
<dbReference type="AlphaFoldDB" id="A0A9N7UXS9"/>